<feature type="compositionally biased region" description="Pro residues" evidence="1">
    <location>
        <begin position="24"/>
        <end position="33"/>
    </location>
</feature>
<dbReference type="Proteomes" id="UP000324222">
    <property type="component" value="Unassembled WGS sequence"/>
</dbReference>
<protein>
    <submittedName>
        <fullName evidence="2">Uncharacterized protein</fullName>
    </submittedName>
</protein>
<organism evidence="2 3">
    <name type="scientific">Portunus trituberculatus</name>
    <name type="common">Swimming crab</name>
    <name type="synonym">Neptunus trituberculatus</name>
    <dbReference type="NCBI Taxonomy" id="210409"/>
    <lineage>
        <taxon>Eukaryota</taxon>
        <taxon>Metazoa</taxon>
        <taxon>Ecdysozoa</taxon>
        <taxon>Arthropoda</taxon>
        <taxon>Crustacea</taxon>
        <taxon>Multicrustacea</taxon>
        <taxon>Malacostraca</taxon>
        <taxon>Eumalacostraca</taxon>
        <taxon>Eucarida</taxon>
        <taxon>Decapoda</taxon>
        <taxon>Pleocyemata</taxon>
        <taxon>Brachyura</taxon>
        <taxon>Eubrachyura</taxon>
        <taxon>Portunoidea</taxon>
        <taxon>Portunidae</taxon>
        <taxon>Portuninae</taxon>
        <taxon>Portunus</taxon>
    </lineage>
</organism>
<feature type="region of interest" description="Disordered" evidence="1">
    <location>
        <begin position="1"/>
        <end position="33"/>
    </location>
</feature>
<reference evidence="2 3" key="1">
    <citation type="submission" date="2019-05" db="EMBL/GenBank/DDBJ databases">
        <title>Another draft genome of Portunus trituberculatus and its Hox gene families provides insights of decapod evolution.</title>
        <authorList>
            <person name="Jeong J.-H."/>
            <person name="Song I."/>
            <person name="Kim S."/>
            <person name="Choi T."/>
            <person name="Kim D."/>
            <person name="Ryu S."/>
            <person name="Kim W."/>
        </authorList>
    </citation>
    <scope>NUCLEOTIDE SEQUENCE [LARGE SCALE GENOMIC DNA]</scope>
    <source>
        <tissue evidence="2">Muscle</tissue>
    </source>
</reference>
<evidence type="ECO:0000313" key="3">
    <source>
        <dbReference type="Proteomes" id="UP000324222"/>
    </source>
</evidence>
<accession>A0A5B7JVA4</accession>
<evidence type="ECO:0000256" key="1">
    <source>
        <dbReference type="SAM" id="MobiDB-lite"/>
    </source>
</evidence>
<evidence type="ECO:0000313" key="2">
    <source>
        <dbReference type="EMBL" id="MPD00003.1"/>
    </source>
</evidence>
<sequence length="33" mass="3476">MATRGCLASPSVPGEARRSIIHNTPPPPHLPSQ</sequence>
<gene>
    <name evidence="2" type="ORF">E2C01_095449</name>
</gene>
<dbReference type="EMBL" id="VSRR010120909">
    <property type="protein sequence ID" value="MPD00003.1"/>
    <property type="molecule type" value="Genomic_DNA"/>
</dbReference>
<proteinExistence type="predicted"/>
<name>A0A5B7JVA4_PORTR</name>
<keyword evidence="3" id="KW-1185">Reference proteome</keyword>
<dbReference type="AlphaFoldDB" id="A0A5B7JVA4"/>
<comment type="caution">
    <text evidence="2">The sequence shown here is derived from an EMBL/GenBank/DDBJ whole genome shotgun (WGS) entry which is preliminary data.</text>
</comment>